<gene>
    <name evidence="2" type="ORF">SAMN05421813_11167</name>
</gene>
<proteinExistence type="predicted"/>
<dbReference type="EMBL" id="FNHH01000011">
    <property type="protein sequence ID" value="SDM40178.1"/>
    <property type="molecule type" value="Genomic_DNA"/>
</dbReference>
<protein>
    <submittedName>
        <fullName evidence="2">Uncharacterized protein</fullName>
    </submittedName>
</protein>
<accession>A0A1G9SXI6</accession>
<evidence type="ECO:0000256" key="1">
    <source>
        <dbReference type="SAM" id="MobiDB-lite"/>
    </source>
</evidence>
<organism evidence="2 3">
    <name type="scientific">Daejeonella rubra</name>
    <dbReference type="NCBI Taxonomy" id="990371"/>
    <lineage>
        <taxon>Bacteria</taxon>
        <taxon>Pseudomonadati</taxon>
        <taxon>Bacteroidota</taxon>
        <taxon>Sphingobacteriia</taxon>
        <taxon>Sphingobacteriales</taxon>
        <taxon>Sphingobacteriaceae</taxon>
        <taxon>Daejeonella</taxon>
    </lineage>
</organism>
<dbReference type="OrthoDB" id="880708at2"/>
<dbReference type="STRING" id="990371.SAMN05421813_11167"/>
<dbReference type="Proteomes" id="UP000199226">
    <property type="component" value="Unassembled WGS sequence"/>
</dbReference>
<evidence type="ECO:0000313" key="3">
    <source>
        <dbReference type="Proteomes" id="UP000199226"/>
    </source>
</evidence>
<dbReference type="AlphaFoldDB" id="A0A1G9SXI6"/>
<keyword evidence="3" id="KW-1185">Reference proteome</keyword>
<sequence>MEIKDLLNPDENSDGNKKEKESPLKSLELDLKFYNESIKEVAVEIMVEGISEYPIFVAHQHEVKLGEPILDRNELNTGWSIHASTVEEFVEKGLIQADKKDRFIKQYKDPYGFMCVFVIVPEGANFIFFPYQ</sequence>
<evidence type="ECO:0000313" key="2">
    <source>
        <dbReference type="EMBL" id="SDM40178.1"/>
    </source>
</evidence>
<dbReference type="RefSeq" id="WP_090704308.1">
    <property type="nucleotide sequence ID" value="NZ_FNHH01000011.1"/>
</dbReference>
<reference evidence="3" key="1">
    <citation type="submission" date="2016-10" db="EMBL/GenBank/DDBJ databases">
        <authorList>
            <person name="Varghese N."/>
            <person name="Submissions S."/>
        </authorList>
    </citation>
    <scope>NUCLEOTIDE SEQUENCE [LARGE SCALE GENOMIC DNA]</scope>
    <source>
        <strain evidence="3">DSM 24536</strain>
    </source>
</reference>
<feature type="region of interest" description="Disordered" evidence="1">
    <location>
        <begin position="1"/>
        <end position="22"/>
    </location>
</feature>
<name>A0A1G9SXI6_9SPHI</name>